<feature type="transmembrane region" description="Helical" evidence="1">
    <location>
        <begin position="97"/>
        <end position="119"/>
    </location>
</feature>
<name>F2ALY9_RHOBT</name>
<evidence type="ECO:0000256" key="1">
    <source>
        <dbReference type="SAM" id="Phobius"/>
    </source>
</evidence>
<feature type="transmembrane region" description="Helical" evidence="1">
    <location>
        <begin position="226"/>
        <end position="247"/>
    </location>
</feature>
<accession>F2ALY9</accession>
<proteinExistence type="predicted"/>
<keyword evidence="1" id="KW-0812">Transmembrane</keyword>
<sequence length="411" mass="45297">MKPKPYPSLWNGTVGRSLRVRESAFRVKVCRVVGRGGGNNVPFHDGFFSIRSEVLLASDRSTDILIRFSRTMTESTDTPLEVQADASAPHKGGARRAIVRGLGVVLPPLLTIVVLIWAWNAIENYVLLPVETGIRRFVLIPAVSETYDRPPEGAIINDAPEGSLSKPNQRGFTYKGLSYVPDPTGRRYLPGYVVQRVDSEIDAFGPYSVPPNSATAYWDRFVQLQYMPRSVVVPVFLIVFFVLLYFLGRLFTGGIGRWFVTTFDATILRIPIVNKVYGSVKQITDFAFDDRQIEFNRVVAIQYPRDGIWSLGFVTGNGMREISEAAGEPMLSVLMPTSPMPMTGFTVSVRRSEAIDLNLTIDEALQFIVSCGVVVPSTQRYDLPGGKAPKQIVVPAIGESVSRDGATSPSA</sequence>
<evidence type="ECO:0000313" key="3">
    <source>
        <dbReference type="Proteomes" id="UP000006222"/>
    </source>
</evidence>
<dbReference type="Proteomes" id="UP000006222">
    <property type="component" value="Unassembled WGS sequence"/>
</dbReference>
<dbReference type="RefSeq" id="WP_007324656.1">
    <property type="nucleotide sequence ID" value="NZ_AFAR01000038.1"/>
</dbReference>
<keyword evidence="1" id="KW-1133">Transmembrane helix</keyword>
<dbReference type="InterPro" id="IPR007462">
    <property type="entry name" value="COV1-like"/>
</dbReference>
<protein>
    <submittedName>
        <fullName evidence="2">Membrane protein containing DUF502</fullName>
    </submittedName>
</protein>
<keyword evidence="1" id="KW-0472">Membrane</keyword>
<dbReference type="EMBL" id="AFAR01000038">
    <property type="protein sequence ID" value="EGF29361.1"/>
    <property type="molecule type" value="Genomic_DNA"/>
</dbReference>
<gene>
    <name evidence="2" type="ORF">RBWH47_04790</name>
</gene>
<evidence type="ECO:0000313" key="2">
    <source>
        <dbReference type="EMBL" id="EGF29361.1"/>
    </source>
</evidence>
<dbReference type="PANTHER" id="PTHR31876">
    <property type="entry name" value="COV-LIKE PROTEIN 1"/>
    <property type="match status" value="1"/>
</dbReference>
<comment type="caution">
    <text evidence="2">The sequence shown here is derived from an EMBL/GenBank/DDBJ whole genome shotgun (WGS) entry which is preliminary data.</text>
</comment>
<dbReference type="AlphaFoldDB" id="F2ALY9"/>
<organism evidence="2 3">
    <name type="scientific">Rhodopirellula baltica WH47</name>
    <dbReference type="NCBI Taxonomy" id="991778"/>
    <lineage>
        <taxon>Bacteria</taxon>
        <taxon>Pseudomonadati</taxon>
        <taxon>Planctomycetota</taxon>
        <taxon>Planctomycetia</taxon>
        <taxon>Pirellulales</taxon>
        <taxon>Pirellulaceae</taxon>
        <taxon>Rhodopirellula</taxon>
    </lineage>
</organism>
<dbReference type="PATRIC" id="fig|991778.3.peg.713"/>
<reference evidence="2 3" key="1">
    <citation type="journal article" date="2013" name="Mar. Genomics">
        <title>Expression of sulfatases in Rhodopirellula baltica and the diversity of sulfatases in the genus Rhodopirellula.</title>
        <authorList>
            <person name="Wegner C.E."/>
            <person name="Richter-Heitmann T."/>
            <person name="Klindworth A."/>
            <person name="Klockow C."/>
            <person name="Richter M."/>
            <person name="Achstetter T."/>
            <person name="Glockner F.O."/>
            <person name="Harder J."/>
        </authorList>
    </citation>
    <scope>NUCLEOTIDE SEQUENCE [LARGE SCALE GENOMIC DNA]</scope>
    <source>
        <strain evidence="2 3">WH47</strain>
    </source>
</reference>
<dbReference type="Pfam" id="PF04367">
    <property type="entry name" value="DUF502"/>
    <property type="match status" value="1"/>
</dbReference>
<dbReference type="PANTHER" id="PTHR31876:SF26">
    <property type="entry name" value="PROTEIN LIKE COV 2"/>
    <property type="match status" value="1"/>
</dbReference>